<dbReference type="InterPro" id="IPR021717">
    <property type="entry name" value="Nucleoporin_Nup160"/>
</dbReference>
<dbReference type="Pfam" id="PF11715">
    <property type="entry name" value="Beta-prop_Nup120_160"/>
    <property type="match status" value="1"/>
</dbReference>
<evidence type="ECO:0000256" key="4">
    <source>
        <dbReference type="SAM" id="MobiDB-lite"/>
    </source>
</evidence>
<dbReference type="EMBL" id="JAPDMQ010000096">
    <property type="protein sequence ID" value="KAK0535423.1"/>
    <property type="molecule type" value="Genomic_DNA"/>
</dbReference>
<feature type="region of interest" description="Disordered" evidence="4">
    <location>
        <begin position="30"/>
        <end position="51"/>
    </location>
</feature>
<dbReference type="GO" id="GO:0005643">
    <property type="term" value="C:nuclear pore"/>
    <property type="evidence" value="ECO:0007669"/>
    <property type="project" value="UniProtKB-ARBA"/>
</dbReference>
<feature type="domain" description="NUP160 C-terminal TPR" evidence="6">
    <location>
        <begin position="1922"/>
        <end position="2118"/>
    </location>
</feature>
<evidence type="ECO:0000259" key="7">
    <source>
        <dbReference type="Pfam" id="PF23354"/>
    </source>
</evidence>
<feature type="compositionally biased region" description="Low complexity" evidence="4">
    <location>
        <begin position="428"/>
        <end position="456"/>
    </location>
</feature>
<feature type="domain" description="Nucleoporin Nup120/160 beta-propeller" evidence="5">
    <location>
        <begin position="269"/>
        <end position="397"/>
    </location>
</feature>
<gene>
    <name evidence="8" type="ORF">OC842_002317</name>
</gene>
<proteinExistence type="predicted"/>
<evidence type="ECO:0000259" key="6">
    <source>
        <dbReference type="Pfam" id="PF23347"/>
    </source>
</evidence>
<name>A0AAN6JL78_9BASI</name>
<feature type="compositionally biased region" description="Basic and acidic residues" evidence="4">
    <location>
        <begin position="594"/>
        <end position="609"/>
    </location>
</feature>
<dbReference type="PANTHER" id="PTHR21286">
    <property type="entry name" value="NUCLEAR PORE COMPLEX PROTEIN NUP160"/>
    <property type="match status" value="1"/>
</dbReference>
<evidence type="ECO:0000256" key="1">
    <source>
        <dbReference type="ARBA" id="ARBA00004123"/>
    </source>
</evidence>
<keyword evidence="2" id="KW-0813">Transport</keyword>
<reference evidence="8" key="1">
    <citation type="journal article" date="2023" name="PhytoFront">
        <title>Draft Genome Resources of Seven Strains of Tilletia horrida, Causal Agent of Kernel Smut of Rice.</title>
        <authorList>
            <person name="Khanal S."/>
            <person name="Antony Babu S."/>
            <person name="Zhou X.G."/>
        </authorList>
    </citation>
    <scope>NUCLEOTIDE SEQUENCE</scope>
    <source>
        <strain evidence="8">TX3</strain>
    </source>
</reference>
<feature type="region of interest" description="Disordered" evidence="4">
    <location>
        <begin position="1539"/>
        <end position="1566"/>
    </location>
</feature>
<comment type="subcellular location">
    <subcellularLocation>
        <location evidence="1">Nucleus</location>
    </subcellularLocation>
</comment>
<feature type="compositionally biased region" description="Low complexity" evidence="4">
    <location>
        <begin position="2209"/>
        <end position="2220"/>
    </location>
</feature>
<dbReference type="Proteomes" id="UP001176521">
    <property type="component" value="Unassembled WGS sequence"/>
</dbReference>
<evidence type="ECO:0000256" key="3">
    <source>
        <dbReference type="ARBA" id="ARBA00023242"/>
    </source>
</evidence>
<feature type="region of interest" description="Disordered" evidence="4">
    <location>
        <begin position="321"/>
        <end position="341"/>
    </location>
</feature>
<sequence length="2274" mass="243697">MSRLDEREPALALADCSFDELVPAAPLRAESARPRGAGEHPPDASITSTAAARTTTLSLRDAGTELPSALLDRMPPSHASSLIYAPSSTLIVARAIHHDARSGPVLHLTFSSLMTHAGEEDDADGGGKNLPDASLRILLPAPAVDSIGLSVYPQDPPSTAHNNAEPRTLHVLVLTHGAQLFQLSIPLTSALLLGPGPHAGLSARTVQRRTQNLGATAGLAPAAGWAPDASASGFNAGLNAGSAAMALVLGSGSKGPQQRGKTATQVLFAHSGLMLVACEDGTLVKLEKNEGSRGTWRETFLKPTSFFNTLARLIPRSSTAVSHSRSGHGLGAAGTSTTQLPEPTASFEPTQILALDAFDSQTSYAVAFAISRDRKMRIWGLFAETCLHTVELPRRRPELNGLGAESGFGARAIARRALGLRAAGGGAESSSAVVPREGSVPPSSAGGSAAGGASPVRAPSEYSTATAAFQAGAVFGAAGLGAEDGVGGAGGRAGGATSGGASLPRILLEEAVAGSDFHLFALVFVPVPGPSPAHARAESFFILYGVKLSSEEAVQAVTPLWSCAAADEGEDQAVGMASVPALRDMRLVPRFASDARRGGADAAPQRRAEEDEDTQQGWTLWTAWNTLAGPEVRKTAVRLDINGKVLEPAAQPAAAPALTHEEIAGPIWTSIAAFPCPSAPSCSSSARARYSPLHTDDFKKGLARAVDLGSSGIADYFLDRLLEPGRFDIGSLAKAADWYEEGIKRLLRGQTLAVGGGAANVPSVDGEAGGDRSFDTVRLDGAAAEHTGALSAISGRSLNVQSVVARLVTLIGSHLRPQRDAATGAPLHENFQAQLVREWVKYVDRVEKEEDAARYLLGFVGPVVCIDDDDMDDEDMDQDEEAGGAARNLWALAKRDPVMVLANNRISVPIDELPVETLLRIAKVAAKDDLNDFTSAPGEDTSTDEVAATRRFSPEALQALAAALSPVEAITLAEHEEENDTSARIQRARLLASLTALGLSVPRSLCASAAESILDVVGTGADSEDRRQSLNDTIQEAWLAACELHDYDRIQAVEHEVRQAHIAANGDDHEAAYAELGPEALAHIAERQTQLKEEVSQSVARWVETHLFQSEAAIVGDEAEALDPVKAKLMEQALWLWADVLVGPPRDAGTFADEVRPQHGPVLGSLFGAVLAADGALRSLLARRRLAQALLVLLLSLQRSSIFLPETGVLDGAEDELDLFATVDEDEGVPARTSAGLIPSLPLLLSTTLSTLQRIEGVYRLACMSPQTEIEPKSLLVAAEISKEPETEPLPLDGVEDQSFDRTLTRMKNLTVRSTRRTGKAAGAAPAAAATRPTLVRSLFSLVVQQRLIELPDVLGRGGERMGDIFARTDGQADDHDHGALDLEVRSDNVQADLTKQISIAAGALLSSAGALGLFLPSSIWKALHSSAGQDATGLADQAQGLVDGPEAAAEPRFETPQAQLARSIFNAGFPSSVLSYTSCFKKGESPAIAYLTARSLIALGNGQAAQEHIATVARAVRAAAGVRSRALRARADQLELRRQARNKRLSPDDWEHAEREPSAEGGMEPQIEEDNEEVAAHAEDVDAAGMELGGDRPEHAALLSILPPGVAEAIDRYSLISAVAIELLYRHFVDVLVDVDAPEQLIQVCVKALEASAEVEAIVLDEEQHGAYMSDPSMEPPSLVPVAGLWSTLFRAQLRLGRFAEAYTTLMRIPLRDLQVECLRSLVGVMCEQGQSPVLLGFTFPGLQNDVERELSFKARNSHPMAYPNYYNILHKYHVFRGDMKNAAASMYQLAQLLAKMHRQGDTVLGPNADPSENFLELAKLQAQSYLAALNDLALCEPKDAWFPNATGAGASVASQDLFEVAPDMEDVGDDLRASLADEADVLRSERYREGSASAKRRRLTAYVPEHMFQEERKPIHMICLPDIRREYQLVLARLQLVSFFPEAASPSFVLGPDNAVSLFVGNRQFDAAFATARELEVDMTTIFQRLTTICVALTDNLTARRNAESRGTEAFKRRLDSVADADENLAEPEVEFLIHSEWSANWDGPAADRAWDFLRIHLEMYDGPRTGWRYRQAVLDRCLALGAQVVLPLWLVQWFQTRKPDALMRSYINSGRIDEALREGIRIASDVSHATGPTTTYVPYSLIDTALLLAEDPEERVRRAASPSVLQTRDLAGELRTAVRKRFDMLAKAEKAWIRQADRAEREQHQSEQQQQQQRGSQAYFAGVGGMRKARGPGTASLQDARYGSGFAAGNNARFNDEEDTADLEDEDEVMQ</sequence>
<dbReference type="GO" id="GO:0017056">
    <property type="term" value="F:structural constituent of nuclear pore"/>
    <property type="evidence" value="ECO:0007669"/>
    <property type="project" value="TreeGrafter"/>
</dbReference>
<evidence type="ECO:0008006" key="10">
    <source>
        <dbReference type="Google" id="ProtNLM"/>
    </source>
</evidence>
<comment type="caution">
    <text evidence="8">The sequence shown here is derived from an EMBL/GenBank/DDBJ whole genome shotgun (WGS) entry which is preliminary data.</text>
</comment>
<feature type="domain" description="NUP160 middle TPR" evidence="7">
    <location>
        <begin position="1683"/>
        <end position="1836"/>
    </location>
</feature>
<feature type="compositionally biased region" description="Basic and acidic residues" evidence="4">
    <location>
        <begin position="30"/>
        <end position="42"/>
    </location>
</feature>
<dbReference type="PANTHER" id="PTHR21286:SF0">
    <property type="entry name" value="NUCLEAR PORE COMPLEX PROTEIN NUP160"/>
    <property type="match status" value="1"/>
</dbReference>
<feature type="region of interest" description="Disordered" evidence="4">
    <location>
        <begin position="594"/>
        <end position="616"/>
    </location>
</feature>
<keyword evidence="9" id="KW-1185">Reference proteome</keyword>
<evidence type="ECO:0000313" key="9">
    <source>
        <dbReference type="Proteomes" id="UP001176521"/>
    </source>
</evidence>
<feature type="compositionally biased region" description="Basic and acidic residues" evidence="4">
    <location>
        <begin position="1546"/>
        <end position="1559"/>
    </location>
</feature>
<dbReference type="InterPro" id="IPR056536">
    <property type="entry name" value="TPR_NUP160_C"/>
</dbReference>
<dbReference type="Pfam" id="PF23354">
    <property type="entry name" value="TPR_NUP160_120_M"/>
    <property type="match status" value="1"/>
</dbReference>
<accession>A0AAN6JL78</accession>
<evidence type="ECO:0000256" key="2">
    <source>
        <dbReference type="ARBA" id="ARBA00022448"/>
    </source>
</evidence>
<dbReference type="InterPro" id="IPR056535">
    <property type="entry name" value="TPR_NUP160_M"/>
</dbReference>
<feature type="region of interest" description="Disordered" evidence="4">
    <location>
        <begin position="2200"/>
        <end position="2274"/>
    </location>
</feature>
<organism evidence="8 9">
    <name type="scientific">Tilletia horrida</name>
    <dbReference type="NCBI Taxonomy" id="155126"/>
    <lineage>
        <taxon>Eukaryota</taxon>
        <taxon>Fungi</taxon>
        <taxon>Dikarya</taxon>
        <taxon>Basidiomycota</taxon>
        <taxon>Ustilaginomycotina</taxon>
        <taxon>Exobasidiomycetes</taxon>
        <taxon>Tilletiales</taxon>
        <taxon>Tilletiaceae</taxon>
        <taxon>Tilletia</taxon>
    </lineage>
</organism>
<evidence type="ECO:0000313" key="8">
    <source>
        <dbReference type="EMBL" id="KAK0535423.1"/>
    </source>
</evidence>
<evidence type="ECO:0000259" key="5">
    <source>
        <dbReference type="Pfam" id="PF11715"/>
    </source>
</evidence>
<feature type="region of interest" description="Disordered" evidence="4">
    <location>
        <begin position="427"/>
        <end position="456"/>
    </location>
</feature>
<feature type="compositionally biased region" description="Acidic residues" evidence="4">
    <location>
        <begin position="2259"/>
        <end position="2274"/>
    </location>
</feature>
<protein>
    <recommendedName>
        <fullName evidence="10">Nuclear pore complex protein Nup160</fullName>
    </recommendedName>
</protein>
<dbReference type="Pfam" id="PF23347">
    <property type="entry name" value="TPR_Nup160_C"/>
    <property type="match status" value="1"/>
</dbReference>
<keyword evidence="3" id="KW-0539">Nucleus</keyword>
<dbReference type="InterPro" id="IPR059141">
    <property type="entry name" value="Beta-prop_Nup120_160"/>
</dbReference>